<dbReference type="PANTHER" id="PTHR36440:SF1">
    <property type="entry name" value="PUTATIVE (AFU_ORTHOLOGUE AFUA_8G07350)-RELATED"/>
    <property type="match status" value="1"/>
</dbReference>
<evidence type="ECO:0000313" key="2">
    <source>
        <dbReference type="EMBL" id="MDI5962755.1"/>
    </source>
</evidence>
<proteinExistence type="predicted"/>
<dbReference type="EMBL" id="JAAGKO020000008">
    <property type="protein sequence ID" value="MDI5962755.1"/>
    <property type="molecule type" value="Genomic_DNA"/>
</dbReference>
<dbReference type="Proteomes" id="UP001156398">
    <property type="component" value="Unassembled WGS sequence"/>
</dbReference>
<dbReference type="CDD" id="cd02208">
    <property type="entry name" value="cupin_RmlC-like"/>
    <property type="match status" value="1"/>
</dbReference>
<sequence>MNDVSVVAPDGGEVIPLGPARMRILEDGGTTAHRLGIGEVTLAPHSAGPPQHRHAAHDEGFYVVSGTAVFTVGQTDYEAPAGTLVMVPPGVPHTFANPGDEPVVMVNTFTPDLYVQYFRDLGAAMADGQEVTARTTTEVMGRYATTATTEFA</sequence>
<dbReference type="InterPro" id="IPR014710">
    <property type="entry name" value="RmlC-like_jellyroll"/>
</dbReference>
<dbReference type="EMBL" id="JABXJJ020000003">
    <property type="protein sequence ID" value="MDI5968357.1"/>
    <property type="molecule type" value="Genomic_DNA"/>
</dbReference>
<dbReference type="RefSeq" id="WP_271318101.1">
    <property type="nucleotide sequence ID" value="NZ_JAAGKO020000008.1"/>
</dbReference>
<keyword evidence="4" id="KW-1185">Reference proteome</keyword>
<dbReference type="Gene3D" id="2.60.120.10">
    <property type="entry name" value="Jelly Rolls"/>
    <property type="match status" value="1"/>
</dbReference>
<dbReference type="PANTHER" id="PTHR36440">
    <property type="entry name" value="PUTATIVE (AFU_ORTHOLOGUE AFUA_8G07350)-RELATED"/>
    <property type="match status" value="1"/>
</dbReference>
<feature type="domain" description="Cupin type-2" evidence="1">
    <location>
        <begin position="39"/>
        <end position="108"/>
    </location>
</feature>
<evidence type="ECO:0000313" key="4">
    <source>
        <dbReference type="Proteomes" id="UP001156398"/>
    </source>
</evidence>
<evidence type="ECO:0000313" key="3">
    <source>
        <dbReference type="EMBL" id="MDI5968357.1"/>
    </source>
</evidence>
<reference evidence="3 4" key="1">
    <citation type="submission" date="2023-05" db="EMBL/GenBank/DDBJ databases">
        <title>Streptantibioticus silvisoli sp. nov., acidotolerant actinomycetes 1 from pine litter.</title>
        <authorList>
            <person name="Swiecimska M."/>
            <person name="Golinska P."/>
            <person name="Sangal V."/>
            <person name="Wachnowicz B."/>
            <person name="Goodfellow M."/>
        </authorList>
    </citation>
    <scope>NUCLEOTIDE SEQUENCE</scope>
    <source>
        <strain evidence="3">SL13</strain>
        <strain evidence="2 4">SL54</strain>
    </source>
</reference>
<organism evidence="3">
    <name type="scientific">Streptantibioticus silvisoli</name>
    <dbReference type="NCBI Taxonomy" id="2705255"/>
    <lineage>
        <taxon>Bacteria</taxon>
        <taxon>Bacillati</taxon>
        <taxon>Actinomycetota</taxon>
        <taxon>Actinomycetes</taxon>
        <taxon>Kitasatosporales</taxon>
        <taxon>Streptomycetaceae</taxon>
        <taxon>Streptantibioticus</taxon>
    </lineage>
</organism>
<dbReference type="SUPFAM" id="SSF51182">
    <property type="entry name" value="RmlC-like cupins"/>
    <property type="match status" value="1"/>
</dbReference>
<dbReference type="AlphaFoldDB" id="A0AA90H1C6"/>
<comment type="caution">
    <text evidence="3">The sequence shown here is derived from an EMBL/GenBank/DDBJ whole genome shotgun (WGS) entry which is preliminary data.</text>
</comment>
<accession>A0AA90H1C6</accession>
<evidence type="ECO:0000259" key="1">
    <source>
        <dbReference type="Pfam" id="PF07883"/>
    </source>
</evidence>
<protein>
    <submittedName>
        <fullName evidence="3">Cupin domain-containing protein</fullName>
    </submittedName>
</protein>
<dbReference type="InterPro" id="IPR053146">
    <property type="entry name" value="QDO-like"/>
</dbReference>
<gene>
    <name evidence="2" type="ORF">POF43_008515</name>
    <name evidence="3" type="ORF">POF50_003160</name>
</gene>
<dbReference type="InterPro" id="IPR011051">
    <property type="entry name" value="RmlC_Cupin_sf"/>
</dbReference>
<dbReference type="Pfam" id="PF07883">
    <property type="entry name" value="Cupin_2"/>
    <property type="match status" value="1"/>
</dbReference>
<name>A0AA90H1C6_9ACTN</name>
<dbReference type="InterPro" id="IPR013096">
    <property type="entry name" value="Cupin_2"/>
</dbReference>